<dbReference type="GO" id="GO:0045717">
    <property type="term" value="P:negative regulation of fatty acid biosynthetic process"/>
    <property type="evidence" value="ECO:0007669"/>
    <property type="project" value="UniProtKB-ARBA"/>
</dbReference>
<dbReference type="SMART" id="SM00220">
    <property type="entry name" value="S_TKc"/>
    <property type="match status" value="1"/>
</dbReference>
<dbReference type="PANTHER" id="PTHR43289:SF34">
    <property type="entry name" value="SERINE_THREONINE-PROTEIN KINASE YBDM-RELATED"/>
    <property type="match status" value="1"/>
</dbReference>
<dbReference type="PROSITE" id="PS51178">
    <property type="entry name" value="PASTA"/>
    <property type="match status" value="2"/>
</dbReference>
<accession>A0A917H006</accession>
<feature type="region of interest" description="Disordered" evidence="9">
    <location>
        <begin position="304"/>
        <end position="375"/>
    </location>
</feature>
<dbReference type="SUPFAM" id="SSF56112">
    <property type="entry name" value="Protein kinase-like (PK-like)"/>
    <property type="match status" value="1"/>
</dbReference>
<evidence type="ECO:0000313" key="13">
    <source>
        <dbReference type="EMBL" id="GGG63042.1"/>
    </source>
</evidence>
<keyword evidence="4" id="KW-0547">Nucleotide-binding</keyword>
<feature type="domain" description="Protein kinase" evidence="11">
    <location>
        <begin position="18"/>
        <end position="279"/>
    </location>
</feature>
<evidence type="ECO:0000313" key="14">
    <source>
        <dbReference type="Proteomes" id="UP000638848"/>
    </source>
</evidence>
<keyword evidence="6" id="KW-0067">ATP-binding</keyword>
<dbReference type="GO" id="GO:0004674">
    <property type="term" value="F:protein serine/threonine kinase activity"/>
    <property type="evidence" value="ECO:0007669"/>
    <property type="project" value="UniProtKB-KW"/>
</dbReference>
<dbReference type="NCBIfam" id="NF033483">
    <property type="entry name" value="PknB_PASTA_kin"/>
    <property type="match status" value="1"/>
</dbReference>
<dbReference type="EMBL" id="BMEQ01000016">
    <property type="protein sequence ID" value="GGG63042.1"/>
    <property type="molecule type" value="Genomic_DNA"/>
</dbReference>
<dbReference type="PROSITE" id="PS50011">
    <property type="entry name" value="PROTEIN_KINASE_DOM"/>
    <property type="match status" value="1"/>
</dbReference>
<dbReference type="FunFam" id="1.10.510.10:FF:000021">
    <property type="entry name" value="Serine/threonine protein kinase"/>
    <property type="match status" value="1"/>
</dbReference>
<feature type="transmembrane region" description="Helical" evidence="10">
    <location>
        <begin position="389"/>
        <end position="410"/>
    </location>
</feature>
<feature type="domain" description="PASTA" evidence="12">
    <location>
        <begin position="415"/>
        <end position="480"/>
    </location>
</feature>
<dbReference type="CDD" id="cd06577">
    <property type="entry name" value="PASTA_pknB"/>
    <property type="match status" value="3"/>
</dbReference>
<comment type="catalytic activity">
    <reaction evidence="8">
        <text>L-seryl-[protein] + ATP = O-phospho-L-seryl-[protein] + ADP + H(+)</text>
        <dbReference type="Rhea" id="RHEA:17989"/>
        <dbReference type="Rhea" id="RHEA-COMP:9863"/>
        <dbReference type="Rhea" id="RHEA-COMP:11604"/>
        <dbReference type="ChEBI" id="CHEBI:15378"/>
        <dbReference type="ChEBI" id="CHEBI:29999"/>
        <dbReference type="ChEBI" id="CHEBI:30616"/>
        <dbReference type="ChEBI" id="CHEBI:83421"/>
        <dbReference type="ChEBI" id="CHEBI:456216"/>
        <dbReference type="EC" id="2.7.11.1"/>
    </reaction>
</comment>
<keyword evidence="10" id="KW-0812">Transmembrane</keyword>
<dbReference type="Gene3D" id="3.30.200.20">
    <property type="entry name" value="Phosphorylase Kinase, domain 1"/>
    <property type="match status" value="1"/>
</dbReference>
<dbReference type="RefSeq" id="WP_188538256.1">
    <property type="nucleotide sequence ID" value="NZ_BMEQ01000016.1"/>
</dbReference>
<evidence type="ECO:0000256" key="9">
    <source>
        <dbReference type="SAM" id="MobiDB-lite"/>
    </source>
</evidence>
<evidence type="ECO:0000256" key="10">
    <source>
        <dbReference type="SAM" id="Phobius"/>
    </source>
</evidence>
<dbReference type="Gene3D" id="3.30.10.20">
    <property type="match status" value="2"/>
</dbReference>
<dbReference type="Proteomes" id="UP000638848">
    <property type="component" value="Unassembled WGS sequence"/>
</dbReference>
<feature type="domain" description="PASTA" evidence="12">
    <location>
        <begin position="481"/>
        <end position="547"/>
    </location>
</feature>
<evidence type="ECO:0000256" key="1">
    <source>
        <dbReference type="ARBA" id="ARBA00012513"/>
    </source>
</evidence>
<evidence type="ECO:0000256" key="5">
    <source>
        <dbReference type="ARBA" id="ARBA00022777"/>
    </source>
</evidence>
<dbReference type="Pfam" id="PF00069">
    <property type="entry name" value="Pkinase"/>
    <property type="match status" value="1"/>
</dbReference>
<evidence type="ECO:0000256" key="2">
    <source>
        <dbReference type="ARBA" id="ARBA00022527"/>
    </source>
</evidence>
<dbReference type="PROSITE" id="PS00108">
    <property type="entry name" value="PROTEIN_KINASE_ST"/>
    <property type="match status" value="1"/>
</dbReference>
<reference evidence="13" key="2">
    <citation type="submission" date="2020-09" db="EMBL/GenBank/DDBJ databases">
        <authorList>
            <person name="Sun Q."/>
            <person name="Zhou Y."/>
        </authorList>
    </citation>
    <scope>NUCLEOTIDE SEQUENCE</scope>
    <source>
        <strain evidence="13">CGMCC 1.12187</strain>
    </source>
</reference>
<evidence type="ECO:0000256" key="7">
    <source>
        <dbReference type="ARBA" id="ARBA00047899"/>
    </source>
</evidence>
<sequence>MHRPVPDPMTGTVLEDRYELGPRIARGGTAGVYRAVDTRLERTVAVKLMHPHLAEDPAAAERFVREARSAAKLSHPHVVAVLDQGRAPDGVPYLVMEHVEGSTLRDVLRRRHRLTPREALDVMDAVLDGLAAAHRAGLVHRDVKPENVLVADTGRVTVADFGLTRAVDQHTTTGTVLGTVGYASPELVAGRRTDTRSDVYSAGIVLFELLAGRRPFEGDPLAVARAHVDGPVPDLRALDPAVPAALADLVAGATARAPEARPADAGVMLAQLREARALLGPEELDRPLAGAPAPQDATEALGVRGAARPRPTTTPGVPAGSPAHDTPAPGAAPQDAATEALGAQGRAEDRTRVLGVRPAGPVPVPPPAGSSDPWRPVHELRPARPLRTAAVLVLVALAVAAAAFLGWLIGTGPGGTVELPDVRGAGPELAEQYLAAAGIENVAVHETSDPAAPAGTVIGTEPSAAAAVRPAEQVVLLVSTGPERATVPDVAGLDRDTAHALLAGAGLGAGAETEVFGDAAPGTVVGQGSPAGTDVPAGSAVDLEVSAGGRPDDVPRVLGRPAEEAVRLLEEAGFPVRVEEELGAPFGRVVRQTTDGAGVVLTVL</sequence>
<dbReference type="InterPro" id="IPR000719">
    <property type="entry name" value="Prot_kinase_dom"/>
</dbReference>
<gene>
    <name evidence="13" type="ORF">GCM10011374_27960</name>
</gene>
<evidence type="ECO:0000256" key="3">
    <source>
        <dbReference type="ARBA" id="ARBA00022679"/>
    </source>
</evidence>
<keyword evidence="3" id="KW-0808">Transferase</keyword>
<keyword evidence="10" id="KW-0472">Membrane</keyword>
<keyword evidence="14" id="KW-1185">Reference proteome</keyword>
<evidence type="ECO:0000256" key="6">
    <source>
        <dbReference type="ARBA" id="ARBA00022840"/>
    </source>
</evidence>
<dbReference type="CDD" id="cd14014">
    <property type="entry name" value="STKc_PknB_like"/>
    <property type="match status" value="1"/>
</dbReference>
<dbReference type="InterPro" id="IPR005543">
    <property type="entry name" value="PASTA_dom"/>
</dbReference>
<dbReference type="AlphaFoldDB" id="A0A917H006"/>
<reference evidence="13" key="1">
    <citation type="journal article" date="2014" name="Int. J. Syst. Evol. Microbiol.">
        <title>Complete genome sequence of Corynebacterium casei LMG S-19264T (=DSM 44701T), isolated from a smear-ripened cheese.</title>
        <authorList>
            <consortium name="US DOE Joint Genome Institute (JGI-PGF)"/>
            <person name="Walter F."/>
            <person name="Albersmeier A."/>
            <person name="Kalinowski J."/>
            <person name="Ruckert C."/>
        </authorList>
    </citation>
    <scope>NUCLEOTIDE SEQUENCE</scope>
    <source>
        <strain evidence="13">CGMCC 1.12187</strain>
    </source>
</reference>
<dbReference type="Gene3D" id="1.10.510.10">
    <property type="entry name" value="Transferase(Phosphotransferase) domain 1"/>
    <property type="match status" value="1"/>
</dbReference>
<comment type="caution">
    <text evidence="13">The sequence shown here is derived from an EMBL/GenBank/DDBJ whole genome shotgun (WGS) entry which is preliminary data.</text>
</comment>
<organism evidence="13 14">
    <name type="scientific">Kocuria dechangensis</name>
    <dbReference type="NCBI Taxonomy" id="1176249"/>
    <lineage>
        <taxon>Bacteria</taxon>
        <taxon>Bacillati</taxon>
        <taxon>Actinomycetota</taxon>
        <taxon>Actinomycetes</taxon>
        <taxon>Micrococcales</taxon>
        <taxon>Micrococcaceae</taxon>
        <taxon>Kocuria</taxon>
    </lineage>
</organism>
<dbReference type="FunFam" id="3.30.200.20:FF:000035">
    <property type="entry name" value="Serine/threonine protein kinase Stk1"/>
    <property type="match status" value="1"/>
</dbReference>
<dbReference type="SMART" id="SM00740">
    <property type="entry name" value="PASTA"/>
    <property type="match status" value="3"/>
</dbReference>
<dbReference type="PANTHER" id="PTHR43289">
    <property type="entry name" value="MITOGEN-ACTIVATED PROTEIN KINASE KINASE KINASE 20-RELATED"/>
    <property type="match status" value="1"/>
</dbReference>
<dbReference type="InterPro" id="IPR008271">
    <property type="entry name" value="Ser/Thr_kinase_AS"/>
</dbReference>
<proteinExistence type="predicted"/>
<comment type="catalytic activity">
    <reaction evidence="7">
        <text>L-threonyl-[protein] + ATP = O-phospho-L-threonyl-[protein] + ADP + H(+)</text>
        <dbReference type="Rhea" id="RHEA:46608"/>
        <dbReference type="Rhea" id="RHEA-COMP:11060"/>
        <dbReference type="Rhea" id="RHEA-COMP:11605"/>
        <dbReference type="ChEBI" id="CHEBI:15378"/>
        <dbReference type="ChEBI" id="CHEBI:30013"/>
        <dbReference type="ChEBI" id="CHEBI:30616"/>
        <dbReference type="ChEBI" id="CHEBI:61977"/>
        <dbReference type="ChEBI" id="CHEBI:456216"/>
        <dbReference type="EC" id="2.7.11.1"/>
    </reaction>
</comment>
<dbReference type="Pfam" id="PF03793">
    <property type="entry name" value="PASTA"/>
    <property type="match status" value="2"/>
</dbReference>
<evidence type="ECO:0000259" key="12">
    <source>
        <dbReference type="PROSITE" id="PS51178"/>
    </source>
</evidence>
<keyword evidence="2 13" id="KW-0723">Serine/threonine-protein kinase</keyword>
<dbReference type="GO" id="GO:0005524">
    <property type="term" value="F:ATP binding"/>
    <property type="evidence" value="ECO:0007669"/>
    <property type="project" value="UniProtKB-KW"/>
</dbReference>
<dbReference type="InterPro" id="IPR011009">
    <property type="entry name" value="Kinase-like_dom_sf"/>
</dbReference>
<protein>
    <recommendedName>
        <fullName evidence="1">non-specific serine/threonine protein kinase</fullName>
        <ecNumber evidence="1">2.7.11.1</ecNumber>
    </recommendedName>
</protein>
<evidence type="ECO:0000256" key="4">
    <source>
        <dbReference type="ARBA" id="ARBA00022741"/>
    </source>
</evidence>
<keyword evidence="10" id="KW-1133">Transmembrane helix</keyword>
<evidence type="ECO:0000259" key="11">
    <source>
        <dbReference type="PROSITE" id="PS50011"/>
    </source>
</evidence>
<keyword evidence="5 13" id="KW-0418">Kinase</keyword>
<evidence type="ECO:0000256" key="8">
    <source>
        <dbReference type="ARBA" id="ARBA00048679"/>
    </source>
</evidence>
<name>A0A917H006_9MICC</name>
<dbReference type="EC" id="2.7.11.1" evidence="1"/>